<accession>A0ABU0HTA6</accession>
<feature type="chain" id="PRO_5046470731" evidence="1">
    <location>
        <begin position="28"/>
        <end position="115"/>
    </location>
</feature>
<dbReference type="EMBL" id="JAUSVP010000001">
    <property type="protein sequence ID" value="MDQ0445551.1"/>
    <property type="molecule type" value="Genomic_DNA"/>
</dbReference>
<reference evidence="2 3" key="1">
    <citation type="submission" date="2023-07" db="EMBL/GenBank/DDBJ databases">
        <title>Genomic Encyclopedia of Type Strains, Phase IV (KMG-IV): sequencing the most valuable type-strain genomes for metagenomic binning, comparative biology and taxonomic classification.</title>
        <authorList>
            <person name="Goeker M."/>
        </authorList>
    </citation>
    <scope>NUCLEOTIDE SEQUENCE [LARGE SCALE GENOMIC DNA]</scope>
    <source>
        <strain evidence="2 3">DSM 19013</strain>
    </source>
</reference>
<feature type="signal peptide" evidence="1">
    <location>
        <begin position="1"/>
        <end position="27"/>
    </location>
</feature>
<evidence type="ECO:0000313" key="2">
    <source>
        <dbReference type="EMBL" id="MDQ0445551.1"/>
    </source>
</evidence>
<keyword evidence="3" id="KW-1185">Reference proteome</keyword>
<dbReference type="Proteomes" id="UP001231124">
    <property type="component" value="Unassembled WGS sequence"/>
</dbReference>
<gene>
    <name evidence="2" type="ORF">QO012_000029</name>
</gene>
<evidence type="ECO:0000256" key="1">
    <source>
        <dbReference type="SAM" id="SignalP"/>
    </source>
</evidence>
<name>A0ABU0HTA6_9HYPH</name>
<dbReference type="RefSeq" id="WP_238205792.1">
    <property type="nucleotide sequence ID" value="NZ_BPQE01000023.1"/>
</dbReference>
<protein>
    <submittedName>
        <fullName evidence="2">Uncharacterized protein</fullName>
    </submittedName>
</protein>
<comment type="caution">
    <text evidence="2">The sequence shown here is derived from an EMBL/GenBank/DDBJ whole genome shotgun (WGS) entry which is preliminary data.</text>
</comment>
<sequence>MIASRPTLRAAIVAGLAALSIPGTALASDAATTHRTWTDCLGRSYVTGIAYTGRDLAADAAFSACRGEENAYLAALSASPLLDGDDIAQARPELVARARHRLLGMVNSGPRSILR</sequence>
<proteinExistence type="predicted"/>
<keyword evidence="1" id="KW-0732">Signal</keyword>
<organism evidence="2 3">
    <name type="scientific">Methylobacterium aerolatum</name>
    <dbReference type="NCBI Taxonomy" id="418708"/>
    <lineage>
        <taxon>Bacteria</taxon>
        <taxon>Pseudomonadati</taxon>
        <taxon>Pseudomonadota</taxon>
        <taxon>Alphaproteobacteria</taxon>
        <taxon>Hyphomicrobiales</taxon>
        <taxon>Methylobacteriaceae</taxon>
        <taxon>Methylobacterium</taxon>
    </lineage>
</organism>
<evidence type="ECO:0000313" key="3">
    <source>
        <dbReference type="Proteomes" id="UP001231124"/>
    </source>
</evidence>